<evidence type="ECO:0000313" key="1">
    <source>
        <dbReference type="EMBL" id="RDB26242.1"/>
    </source>
</evidence>
<evidence type="ECO:0000313" key="2">
    <source>
        <dbReference type="Proteomes" id="UP000076154"/>
    </source>
</evidence>
<dbReference type="Proteomes" id="UP000076154">
    <property type="component" value="Unassembled WGS sequence"/>
</dbReference>
<dbReference type="EMBL" id="LUEZ02000040">
    <property type="protein sequence ID" value="RDB26242.1"/>
    <property type="molecule type" value="Genomic_DNA"/>
</dbReference>
<proteinExistence type="predicted"/>
<dbReference type="AlphaFoldDB" id="A0A369JY36"/>
<protein>
    <recommendedName>
        <fullName evidence="3">Protein kinase domain-containing protein</fullName>
    </recommendedName>
</protein>
<gene>
    <name evidence="1" type="ORF">Hypma_006336</name>
</gene>
<evidence type="ECO:0008006" key="3">
    <source>
        <dbReference type="Google" id="ProtNLM"/>
    </source>
</evidence>
<comment type="caution">
    <text evidence="1">The sequence shown here is derived from an EMBL/GenBank/DDBJ whole genome shotgun (WGS) entry which is preliminary data.</text>
</comment>
<dbReference type="InParanoid" id="A0A369JY36"/>
<name>A0A369JY36_HYPMA</name>
<organism evidence="1 2">
    <name type="scientific">Hypsizygus marmoreus</name>
    <name type="common">White beech mushroom</name>
    <name type="synonym">Agaricus marmoreus</name>
    <dbReference type="NCBI Taxonomy" id="39966"/>
    <lineage>
        <taxon>Eukaryota</taxon>
        <taxon>Fungi</taxon>
        <taxon>Dikarya</taxon>
        <taxon>Basidiomycota</taxon>
        <taxon>Agaricomycotina</taxon>
        <taxon>Agaricomycetes</taxon>
        <taxon>Agaricomycetidae</taxon>
        <taxon>Agaricales</taxon>
        <taxon>Tricholomatineae</taxon>
        <taxon>Lyophyllaceae</taxon>
        <taxon>Hypsizygus</taxon>
    </lineage>
</organism>
<reference evidence="1" key="1">
    <citation type="submission" date="2018-04" db="EMBL/GenBank/DDBJ databases">
        <title>Whole genome sequencing of Hypsizygus marmoreus.</title>
        <authorList>
            <person name="Choi I.-G."/>
            <person name="Min B."/>
            <person name="Kim J.-G."/>
            <person name="Kim S."/>
            <person name="Oh Y.-L."/>
            <person name="Kong W.-S."/>
            <person name="Park H."/>
            <person name="Jeong J."/>
            <person name="Song E.-S."/>
        </authorList>
    </citation>
    <scope>NUCLEOTIDE SEQUENCE [LARGE SCALE GENOMIC DNA]</scope>
    <source>
        <strain evidence="1">51987-8</strain>
    </source>
</reference>
<keyword evidence="2" id="KW-1185">Reference proteome</keyword>
<sequence length="357" mass="40239">MSSTAIKPGFPEVILRNETGDLTAILALSSVTINGMAFSSGSEIPLELSRSISFPANRKTYCRKTPCDERDGWASLPLPLQGLHLELELGDLVAEGRTSVVYGARMIHVLENPNGPTITGFPVQALPSLCIKLAKPTFCRSLAREAWFYERLPEDQNYQGFVIPRCYGLFTVPLQPLSISLGSDIKIIPWEMLGTRAPFEYPEGSEGWRYGDHLPDDFGWPDDGRRDKADSPWNEWRPSASLPVVSVLILERLGEVYSQKEFHENPRSMIDIADLIDDLSSAAISHDDLKYNNVLHATDQSFVCPRHQYAHAWRFVDFDRSARWGKNMECDAAPMTKVARMSFLEVDDDDWFWGIPL</sequence>
<accession>A0A369JY36</accession>
<dbReference type="OrthoDB" id="3067876at2759"/>